<dbReference type="AlphaFoldDB" id="A0A1I7UV41"/>
<keyword evidence="2" id="KW-1185">Reference proteome</keyword>
<feature type="region of interest" description="Disordered" evidence="1">
    <location>
        <begin position="104"/>
        <end position="179"/>
    </location>
</feature>
<name>A0A1I7UV41_9PELO</name>
<evidence type="ECO:0000313" key="3">
    <source>
        <dbReference type="WBParaSite" id="Csp11.Scaffold630.g19647.t1"/>
    </source>
</evidence>
<evidence type="ECO:0000313" key="2">
    <source>
        <dbReference type="Proteomes" id="UP000095282"/>
    </source>
</evidence>
<reference evidence="3" key="1">
    <citation type="submission" date="2016-11" db="UniProtKB">
        <authorList>
            <consortium name="WormBaseParasite"/>
        </authorList>
    </citation>
    <scope>IDENTIFICATION</scope>
</reference>
<protein>
    <submittedName>
        <fullName evidence="3">Uncharacterized protein</fullName>
    </submittedName>
</protein>
<dbReference type="Proteomes" id="UP000095282">
    <property type="component" value="Unplaced"/>
</dbReference>
<evidence type="ECO:0000256" key="1">
    <source>
        <dbReference type="SAM" id="MobiDB-lite"/>
    </source>
</evidence>
<feature type="compositionally biased region" description="Basic residues" evidence="1">
    <location>
        <begin position="170"/>
        <end position="179"/>
    </location>
</feature>
<sequence length="179" mass="19480">MVGGGTREMSAAAPNYRGAAIKNACQRVPACTVTTIQVVQAIDLTNIRSLFENTQEKIGNAKEVNTYVYEVGRGITAVLKFGTNTLEVIIDLATTVHPFTFSNASQKRKQDNTDGELKIDPKTDRPFPNSFIGDAKKKGTVQKSSKSEGPSTSTAPESSKSPKRRESSSKRRSKTPSRR</sequence>
<accession>A0A1I7UV41</accession>
<proteinExistence type="predicted"/>
<organism evidence="2 3">
    <name type="scientific">Caenorhabditis tropicalis</name>
    <dbReference type="NCBI Taxonomy" id="1561998"/>
    <lineage>
        <taxon>Eukaryota</taxon>
        <taxon>Metazoa</taxon>
        <taxon>Ecdysozoa</taxon>
        <taxon>Nematoda</taxon>
        <taxon>Chromadorea</taxon>
        <taxon>Rhabditida</taxon>
        <taxon>Rhabditina</taxon>
        <taxon>Rhabditomorpha</taxon>
        <taxon>Rhabditoidea</taxon>
        <taxon>Rhabditidae</taxon>
        <taxon>Peloderinae</taxon>
        <taxon>Caenorhabditis</taxon>
    </lineage>
</organism>
<feature type="compositionally biased region" description="Basic and acidic residues" evidence="1">
    <location>
        <begin position="108"/>
        <end position="125"/>
    </location>
</feature>
<feature type="compositionally biased region" description="Polar residues" evidence="1">
    <location>
        <begin position="141"/>
        <end position="155"/>
    </location>
</feature>
<dbReference type="WBParaSite" id="Csp11.Scaffold630.g19647.t1">
    <property type="protein sequence ID" value="Csp11.Scaffold630.g19647.t1"/>
    <property type="gene ID" value="Csp11.Scaffold630.g19647"/>
</dbReference>